<evidence type="ECO:0000313" key="4">
    <source>
        <dbReference type="EMBL" id="PMS21608.1"/>
    </source>
</evidence>
<keyword evidence="2" id="KW-0169">Cobalamin biosynthesis</keyword>
<comment type="caution">
    <text evidence="4">The sequence shown here is derived from an EMBL/GenBank/DDBJ whole genome shotgun (WGS) entry which is preliminary data.</text>
</comment>
<sequence>MTRVLLLGGTGDALKLARRLTPGDVYSLAGLGKVPDDLPCRVRVGGFGGSEGLVRFLQAEGIELIVDATHPYAAQMSAHAATAGRIAKVSCWALRRPPWEPCVGDDWRDADDWDAMRAALTDFARPLFTLGREPLAHLDEIPAHQRWTIRCLDPHPGTDRARIIAARGPFTIEGERALFDENRFDVVVSKNSGGAATEAKLDVARERGLPVIMLRRPSLPDVDRAFDTTDALLGALDALRVENDTRMIRAATCRSQS</sequence>
<dbReference type="EMBL" id="PNYA01000005">
    <property type="protein sequence ID" value="PMS21608.1"/>
    <property type="molecule type" value="Genomic_DNA"/>
</dbReference>
<dbReference type="GO" id="GO:0016994">
    <property type="term" value="F:precorrin-6A reductase activity"/>
    <property type="evidence" value="ECO:0007669"/>
    <property type="project" value="InterPro"/>
</dbReference>
<evidence type="ECO:0000256" key="2">
    <source>
        <dbReference type="ARBA" id="ARBA00022573"/>
    </source>
</evidence>
<dbReference type="GO" id="GO:0009236">
    <property type="term" value="P:cobalamin biosynthetic process"/>
    <property type="evidence" value="ECO:0007669"/>
    <property type="project" value="UniProtKB-UniPathway"/>
</dbReference>
<keyword evidence="3" id="KW-0560">Oxidoreductase</keyword>
<dbReference type="NCBIfam" id="NF005968">
    <property type="entry name" value="PRK08057.1-2"/>
    <property type="match status" value="1"/>
</dbReference>
<proteinExistence type="predicted"/>
<dbReference type="Proteomes" id="UP000235616">
    <property type="component" value="Unassembled WGS sequence"/>
</dbReference>
<protein>
    <submittedName>
        <fullName evidence="4">Cobalt-precorrin-6A reductase</fullName>
    </submittedName>
</protein>
<gene>
    <name evidence="4" type="ORF">C0Z18_07040</name>
</gene>
<name>A0A2N7VWT7_9BURK</name>
<dbReference type="InterPro" id="IPR003723">
    <property type="entry name" value="Precorrin-6x_reduct"/>
</dbReference>
<accession>A0A2N7VWT7</accession>
<dbReference type="PROSITE" id="PS51014">
    <property type="entry name" value="COBK_CBIJ"/>
    <property type="match status" value="1"/>
</dbReference>
<dbReference type="OrthoDB" id="5183775at2"/>
<keyword evidence="5" id="KW-1185">Reference proteome</keyword>
<dbReference type="NCBIfam" id="NF005969">
    <property type="entry name" value="PRK08057.1-3"/>
    <property type="match status" value="1"/>
</dbReference>
<reference evidence="4 5" key="1">
    <citation type="submission" date="2018-01" db="EMBL/GenBank/DDBJ databases">
        <title>Whole genome analyses suggest that Burkholderia sensu lato contains two further novel genera in the rhizoxinica-symbiotica group Mycetohabitans gen. nov., and Trinickia gen. nov.: implications for the evolution of diazotrophy and nodulation in the Burkholderiaceae.</title>
        <authorList>
            <person name="Estrada-de los Santos P."/>
            <person name="Palmer M."/>
            <person name="Chavez-Ramirez B."/>
            <person name="Beukes C."/>
            <person name="Steenkamp E.T."/>
            <person name="Hirsch A.M."/>
            <person name="Manyaka P."/>
            <person name="Maluk M."/>
            <person name="Lafos M."/>
            <person name="Crook M."/>
            <person name="Gross E."/>
            <person name="Simon M.F."/>
            <person name="Bueno dos Reis Junior F."/>
            <person name="Poole P.S."/>
            <person name="Venter S.N."/>
            <person name="James E.K."/>
        </authorList>
    </citation>
    <scope>NUCLEOTIDE SEQUENCE [LARGE SCALE GENOMIC DNA]</scope>
    <source>
        <strain evidence="4 5">GIMN1.004</strain>
    </source>
</reference>
<dbReference type="PANTHER" id="PTHR36925:SF1">
    <property type="entry name" value="COBALT-PRECORRIN-6A REDUCTASE"/>
    <property type="match status" value="1"/>
</dbReference>
<dbReference type="UniPathway" id="UPA00148"/>
<evidence type="ECO:0000313" key="5">
    <source>
        <dbReference type="Proteomes" id="UP000235616"/>
    </source>
</evidence>
<dbReference type="RefSeq" id="WP_102644674.1">
    <property type="nucleotide sequence ID" value="NZ_PNYA01000005.1"/>
</dbReference>
<dbReference type="Pfam" id="PF02571">
    <property type="entry name" value="CbiJ"/>
    <property type="match status" value="1"/>
</dbReference>
<comment type="pathway">
    <text evidence="1">Cofactor biosynthesis; adenosylcobalamin biosynthesis.</text>
</comment>
<evidence type="ECO:0000256" key="3">
    <source>
        <dbReference type="ARBA" id="ARBA00023002"/>
    </source>
</evidence>
<dbReference type="PANTHER" id="PTHR36925">
    <property type="entry name" value="COBALT-PRECORRIN-6A REDUCTASE"/>
    <property type="match status" value="1"/>
</dbReference>
<organism evidence="4 5">
    <name type="scientific">Trinickia dabaoshanensis</name>
    <dbReference type="NCBI Taxonomy" id="564714"/>
    <lineage>
        <taxon>Bacteria</taxon>
        <taxon>Pseudomonadati</taxon>
        <taxon>Pseudomonadota</taxon>
        <taxon>Betaproteobacteria</taxon>
        <taxon>Burkholderiales</taxon>
        <taxon>Burkholderiaceae</taxon>
        <taxon>Trinickia</taxon>
    </lineage>
</organism>
<dbReference type="AlphaFoldDB" id="A0A2N7VWT7"/>
<evidence type="ECO:0000256" key="1">
    <source>
        <dbReference type="ARBA" id="ARBA00004953"/>
    </source>
</evidence>